<dbReference type="InterPro" id="IPR013766">
    <property type="entry name" value="Thioredoxin_domain"/>
</dbReference>
<evidence type="ECO:0000313" key="2">
    <source>
        <dbReference type="EMBL" id="EEH57790.1"/>
    </source>
</evidence>
<dbReference type="PANTHER" id="PTHR47192">
    <property type="entry name" value="THIOREDOXIN-LIKE 3-2, CHLOROPLASTIC"/>
    <property type="match status" value="1"/>
</dbReference>
<protein>
    <submittedName>
        <fullName evidence="2">Predicted protein</fullName>
    </submittedName>
</protein>
<dbReference type="CDD" id="cd02947">
    <property type="entry name" value="TRX_family"/>
    <property type="match status" value="1"/>
</dbReference>
<dbReference type="OrthoDB" id="2121326at2759"/>
<proteinExistence type="predicted"/>
<dbReference type="Gene3D" id="3.40.30.10">
    <property type="entry name" value="Glutaredoxin"/>
    <property type="match status" value="1"/>
</dbReference>
<name>C1MQZ3_MICPC</name>
<evidence type="ECO:0000259" key="1">
    <source>
        <dbReference type="Pfam" id="PF00085"/>
    </source>
</evidence>
<dbReference type="PANTHER" id="PTHR47192:SF4">
    <property type="entry name" value="THIOREDOXIN-LIKE 3-2, CHLOROPLASTIC"/>
    <property type="match status" value="1"/>
</dbReference>
<dbReference type="AlphaFoldDB" id="C1MQZ3"/>
<dbReference type="RefSeq" id="XP_003057839.1">
    <property type="nucleotide sequence ID" value="XM_003057793.1"/>
</dbReference>
<evidence type="ECO:0000313" key="3">
    <source>
        <dbReference type="Proteomes" id="UP000001876"/>
    </source>
</evidence>
<gene>
    <name evidence="2" type="ORF">MICPUCDRAFT_9429</name>
</gene>
<dbReference type="InterPro" id="IPR036249">
    <property type="entry name" value="Thioredoxin-like_sf"/>
</dbReference>
<reference evidence="2 3" key="1">
    <citation type="journal article" date="2009" name="Science">
        <title>Green evolution and dynamic adaptations revealed by genomes of the marine picoeukaryotes Micromonas.</title>
        <authorList>
            <person name="Worden A.Z."/>
            <person name="Lee J.H."/>
            <person name="Mock T."/>
            <person name="Rouze P."/>
            <person name="Simmons M.P."/>
            <person name="Aerts A.L."/>
            <person name="Allen A.E."/>
            <person name="Cuvelier M.L."/>
            <person name="Derelle E."/>
            <person name="Everett M.V."/>
            <person name="Foulon E."/>
            <person name="Grimwood J."/>
            <person name="Gundlach H."/>
            <person name="Henrissat B."/>
            <person name="Napoli C."/>
            <person name="McDonald S.M."/>
            <person name="Parker M.S."/>
            <person name="Rombauts S."/>
            <person name="Salamov A."/>
            <person name="Von Dassow P."/>
            <person name="Badger J.H."/>
            <person name="Coutinho P.M."/>
            <person name="Demir E."/>
            <person name="Dubchak I."/>
            <person name="Gentemann C."/>
            <person name="Eikrem W."/>
            <person name="Gready J.E."/>
            <person name="John U."/>
            <person name="Lanier W."/>
            <person name="Lindquist E.A."/>
            <person name="Lucas S."/>
            <person name="Mayer K.F."/>
            <person name="Moreau H."/>
            <person name="Not F."/>
            <person name="Otillar R."/>
            <person name="Panaud O."/>
            <person name="Pangilinan J."/>
            <person name="Paulsen I."/>
            <person name="Piegu B."/>
            <person name="Poliakov A."/>
            <person name="Robbens S."/>
            <person name="Schmutz J."/>
            <person name="Toulza E."/>
            <person name="Wyss T."/>
            <person name="Zelensky A."/>
            <person name="Zhou K."/>
            <person name="Armbrust E.V."/>
            <person name="Bhattacharya D."/>
            <person name="Goodenough U.W."/>
            <person name="Van de Peer Y."/>
            <person name="Grigoriev I.V."/>
        </authorList>
    </citation>
    <scope>NUCLEOTIDE SEQUENCE [LARGE SCALE GENOMIC DNA]</scope>
    <source>
        <strain evidence="2 3">CCMP1545</strain>
    </source>
</reference>
<accession>C1MQZ3</accession>
<sequence length="75" mass="8681">DQLVVAVWSARWCRKCKYLKAKLEKFSVFFPSLTFSVLDVNAMPGEVIKDVDVTQMPTIQIYRNREMLKEIIGAD</sequence>
<organism evidence="3">
    <name type="scientific">Micromonas pusilla (strain CCMP1545)</name>
    <name type="common">Picoplanktonic green alga</name>
    <dbReference type="NCBI Taxonomy" id="564608"/>
    <lineage>
        <taxon>Eukaryota</taxon>
        <taxon>Viridiplantae</taxon>
        <taxon>Chlorophyta</taxon>
        <taxon>Mamiellophyceae</taxon>
        <taxon>Mamiellales</taxon>
        <taxon>Mamiellaceae</taxon>
        <taxon>Micromonas</taxon>
    </lineage>
</organism>
<dbReference type="Pfam" id="PF00085">
    <property type="entry name" value="Thioredoxin"/>
    <property type="match status" value="1"/>
</dbReference>
<dbReference type="Proteomes" id="UP000001876">
    <property type="component" value="Unassembled WGS sequence"/>
</dbReference>
<dbReference type="InterPro" id="IPR044253">
    <property type="entry name" value="WCRKC1/2"/>
</dbReference>
<dbReference type="KEGG" id="mpp:MICPUCDRAFT_9429"/>
<feature type="domain" description="Thioredoxin" evidence="1">
    <location>
        <begin position="2"/>
        <end position="74"/>
    </location>
</feature>
<dbReference type="GO" id="GO:0009570">
    <property type="term" value="C:chloroplast stroma"/>
    <property type="evidence" value="ECO:0007669"/>
    <property type="project" value="InterPro"/>
</dbReference>
<dbReference type="STRING" id="564608.C1MQZ3"/>
<dbReference type="SUPFAM" id="SSF52833">
    <property type="entry name" value="Thioredoxin-like"/>
    <property type="match status" value="1"/>
</dbReference>
<feature type="non-terminal residue" evidence="2">
    <location>
        <position position="75"/>
    </location>
</feature>
<dbReference type="eggNOG" id="KOG0907">
    <property type="taxonomic scope" value="Eukaryota"/>
</dbReference>
<dbReference type="GeneID" id="9683654"/>
<keyword evidence="3" id="KW-1185">Reference proteome</keyword>
<dbReference type="EMBL" id="GG663738">
    <property type="protein sequence ID" value="EEH57790.1"/>
    <property type="molecule type" value="Genomic_DNA"/>
</dbReference>
<feature type="non-terminal residue" evidence="2">
    <location>
        <position position="1"/>
    </location>
</feature>
<dbReference type="OMA" id="MIENSEM"/>